<reference evidence="2" key="2">
    <citation type="journal article" date="2015" name="Data Brief">
        <title>Shoot transcriptome of the giant reed, Arundo donax.</title>
        <authorList>
            <person name="Barrero R.A."/>
            <person name="Guerrero F.D."/>
            <person name="Moolhuijzen P."/>
            <person name="Goolsby J.A."/>
            <person name="Tidwell J."/>
            <person name="Bellgard S.E."/>
            <person name="Bellgard M.I."/>
        </authorList>
    </citation>
    <scope>NUCLEOTIDE SEQUENCE</scope>
    <source>
        <tissue evidence="2">Shoot tissue taken approximately 20 cm above the soil surface</tissue>
    </source>
</reference>
<evidence type="ECO:0000256" key="1">
    <source>
        <dbReference type="SAM" id="MobiDB-lite"/>
    </source>
</evidence>
<reference evidence="2" key="1">
    <citation type="submission" date="2014-09" db="EMBL/GenBank/DDBJ databases">
        <authorList>
            <person name="Magalhaes I.L.F."/>
            <person name="Oliveira U."/>
            <person name="Santos F.R."/>
            <person name="Vidigal T.H.D.A."/>
            <person name="Brescovit A.D."/>
            <person name="Santos A.J."/>
        </authorList>
    </citation>
    <scope>NUCLEOTIDE SEQUENCE</scope>
    <source>
        <tissue evidence="2">Shoot tissue taken approximately 20 cm above the soil surface</tissue>
    </source>
</reference>
<organism evidence="2">
    <name type="scientific">Arundo donax</name>
    <name type="common">Giant reed</name>
    <name type="synonym">Donax arundinaceus</name>
    <dbReference type="NCBI Taxonomy" id="35708"/>
    <lineage>
        <taxon>Eukaryota</taxon>
        <taxon>Viridiplantae</taxon>
        <taxon>Streptophyta</taxon>
        <taxon>Embryophyta</taxon>
        <taxon>Tracheophyta</taxon>
        <taxon>Spermatophyta</taxon>
        <taxon>Magnoliopsida</taxon>
        <taxon>Liliopsida</taxon>
        <taxon>Poales</taxon>
        <taxon>Poaceae</taxon>
        <taxon>PACMAD clade</taxon>
        <taxon>Arundinoideae</taxon>
        <taxon>Arundineae</taxon>
        <taxon>Arundo</taxon>
    </lineage>
</organism>
<sequence length="23" mass="2635">MRRTSGGARRGAWSWRPCSRGRS</sequence>
<accession>A0A0A8Z1A4</accession>
<protein>
    <submittedName>
        <fullName evidence="2">Uncharacterized protein</fullName>
    </submittedName>
</protein>
<name>A0A0A8Z1A4_ARUDO</name>
<feature type="region of interest" description="Disordered" evidence="1">
    <location>
        <begin position="1"/>
        <end position="23"/>
    </location>
</feature>
<dbReference type="EMBL" id="GBRH01269283">
    <property type="protein sequence ID" value="JAD28612.1"/>
    <property type="molecule type" value="Transcribed_RNA"/>
</dbReference>
<dbReference type="AlphaFoldDB" id="A0A0A8Z1A4"/>
<evidence type="ECO:0000313" key="2">
    <source>
        <dbReference type="EMBL" id="JAD28612.1"/>
    </source>
</evidence>
<proteinExistence type="predicted"/>